<dbReference type="RefSeq" id="WP_177063681.1">
    <property type="nucleotide sequence ID" value="NZ_JACAOR010000018.1"/>
</dbReference>
<evidence type="ECO:0000256" key="1">
    <source>
        <dbReference type="SAM" id="Phobius"/>
    </source>
</evidence>
<keyword evidence="1" id="KW-0812">Transmembrane</keyword>
<feature type="transmembrane region" description="Helical" evidence="1">
    <location>
        <begin position="65"/>
        <end position="84"/>
    </location>
</feature>
<dbReference type="EMBL" id="JACAQD010000078">
    <property type="protein sequence ID" value="NWC37484.1"/>
    <property type="molecule type" value="Genomic_DNA"/>
</dbReference>
<gene>
    <name evidence="2" type="ORF">HX876_34610</name>
</gene>
<feature type="transmembrane region" description="Helical" evidence="1">
    <location>
        <begin position="37"/>
        <end position="59"/>
    </location>
</feature>
<name>A0A7Y7YKH3_9PSED</name>
<reference evidence="2 3" key="1">
    <citation type="submission" date="2020-04" db="EMBL/GenBank/DDBJ databases">
        <title>Molecular characterization of pseudomonads from Agaricus bisporus reveal novel blotch 2 pathogens in Western Europe.</title>
        <authorList>
            <person name="Taparia T."/>
            <person name="Krijger M."/>
            <person name="Haynes E."/>
            <person name="Elpinstone J.G."/>
            <person name="Noble R."/>
            <person name="Van Der Wolf J."/>
        </authorList>
    </citation>
    <scope>NUCLEOTIDE SEQUENCE [LARGE SCALE GENOMIC DNA]</scope>
    <source>
        <strain evidence="2 3">IPO3737</strain>
    </source>
</reference>
<organism evidence="2 3">
    <name type="scientific">Pseudomonas gingeri</name>
    <dbReference type="NCBI Taxonomy" id="117681"/>
    <lineage>
        <taxon>Bacteria</taxon>
        <taxon>Pseudomonadati</taxon>
        <taxon>Pseudomonadota</taxon>
        <taxon>Gammaproteobacteria</taxon>
        <taxon>Pseudomonadales</taxon>
        <taxon>Pseudomonadaceae</taxon>
        <taxon>Pseudomonas</taxon>
    </lineage>
</organism>
<protein>
    <submittedName>
        <fullName evidence="2">Uncharacterized protein</fullName>
    </submittedName>
</protein>
<evidence type="ECO:0000313" key="2">
    <source>
        <dbReference type="EMBL" id="NWC37484.1"/>
    </source>
</evidence>
<dbReference type="AlphaFoldDB" id="A0A7Y7YKH3"/>
<keyword evidence="1" id="KW-0472">Membrane</keyword>
<comment type="caution">
    <text evidence="2">The sequence shown here is derived from an EMBL/GenBank/DDBJ whole genome shotgun (WGS) entry which is preliminary data.</text>
</comment>
<keyword evidence="1" id="KW-1133">Transmembrane helix</keyword>
<proteinExistence type="predicted"/>
<accession>A0A7Y7YKH3</accession>
<sequence length="101" mass="11415">MFDFILGILQGVDLLDSEAQKDNSPTWLRRHRKLIRVLFIICMYPFYAGLLILLIIWLINLGPVAQKVAMGVVAIQVLGLLALLDRRRRTPRAAGRRSSGT</sequence>
<evidence type="ECO:0000313" key="3">
    <source>
        <dbReference type="Proteomes" id="UP000520592"/>
    </source>
</evidence>
<dbReference type="Proteomes" id="UP000520592">
    <property type="component" value="Unassembled WGS sequence"/>
</dbReference>
<dbReference type="GeneID" id="57664449"/>